<protein>
    <submittedName>
        <fullName evidence="2">Uncharacterized protein</fullName>
    </submittedName>
</protein>
<dbReference type="AlphaFoldDB" id="A0A5J4WL66"/>
<comment type="caution">
    <text evidence="2">The sequence shown here is derived from an EMBL/GenBank/DDBJ whole genome shotgun (WGS) entry which is preliminary data.</text>
</comment>
<proteinExistence type="predicted"/>
<dbReference type="SUPFAM" id="SSF48452">
    <property type="entry name" value="TPR-like"/>
    <property type="match status" value="1"/>
</dbReference>
<evidence type="ECO:0000313" key="3">
    <source>
        <dbReference type="Proteomes" id="UP000324800"/>
    </source>
</evidence>
<accession>A0A5J4WL66</accession>
<feature type="compositionally biased region" description="Acidic residues" evidence="1">
    <location>
        <begin position="62"/>
        <end position="73"/>
    </location>
</feature>
<feature type="compositionally biased region" description="Basic and acidic residues" evidence="1">
    <location>
        <begin position="180"/>
        <end position="207"/>
    </location>
</feature>
<feature type="compositionally biased region" description="Low complexity" evidence="1">
    <location>
        <begin position="268"/>
        <end position="277"/>
    </location>
</feature>
<dbReference type="Gene3D" id="1.25.40.10">
    <property type="entry name" value="Tetratricopeptide repeat domain"/>
    <property type="match status" value="1"/>
</dbReference>
<evidence type="ECO:0000256" key="1">
    <source>
        <dbReference type="SAM" id="MobiDB-lite"/>
    </source>
</evidence>
<gene>
    <name evidence="2" type="ORF">EZS28_008871</name>
</gene>
<evidence type="ECO:0000313" key="2">
    <source>
        <dbReference type="EMBL" id="KAA6395598.1"/>
    </source>
</evidence>
<dbReference type="Proteomes" id="UP000324800">
    <property type="component" value="Unassembled WGS sequence"/>
</dbReference>
<feature type="compositionally biased region" description="Basic and acidic residues" evidence="1">
    <location>
        <begin position="220"/>
        <end position="244"/>
    </location>
</feature>
<feature type="compositionally biased region" description="Low complexity" evidence="1">
    <location>
        <begin position="250"/>
        <end position="260"/>
    </location>
</feature>
<name>A0A5J4WL66_9EUKA</name>
<sequence>LYGHLIVTVPHVRVWVSWALFEVEKGQLNEEQKKMEKERLQKLNKHQLNQKKEMEKDQQKDEEQEQEEELNEEEKERESLIQNIIDARRVFEEAERSIPTEEPEQRKVLYDSWVDFEEQYGTPETAAKIDAKRPSRHLRLRPIVAEDGSIEGQEEYIEYVFPEDQKRSQTDLSQFQKNVLEWKKKKEKEKETEKENEIMKEKEREKQLEEEDQQRNNGWEWDKEWKRDQNNDKEKKNHNQSRWDGDDDQNINNQQQQNIDDINDEDNNNNNNNNNNEGGFVKDEGDENVITKAIQQEK</sequence>
<dbReference type="EMBL" id="SNRW01001641">
    <property type="protein sequence ID" value="KAA6395598.1"/>
    <property type="molecule type" value="Genomic_DNA"/>
</dbReference>
<feature type="region of interest" description="Disordered" evidence="1">
    <location>
        <begin position="180"/>
        <end position="298"/>
    </location>
</feature>
<feature type="region of interest" description="Disordered" evidence="1">
    <location>
        <begin position="34"/>
        <end position="78"/>
    </location>
</feature>
<feature type="non-terminal residue" evidence="2">
    <location>
        <position position="1"/>
    </location>
</feature>
<organism evidence="2 3">
    <name type="scientific">Streblomastix strix</name>
    <dbReference type="NCBI Taxonomy" id="222440"/>
    <lineage>
        <taxon>Eukaryota</taxon>
        <taxon>Metamonada</taxon>
        <taxon>Preaxostyla</taxon>
        <taxon>Oxymonadida</taxon>
        <taxon>Streblomastigidae</taxon>
        <taxon>Streblomastix</taxon>
    </lineage>
</organism>
<reference evidence="2 3" key="1">
    <citation type="submission" date="2019-03" db="EMBL/GenBank/DDBJ databases">
        <title>Single cell metagenomics reveals metabolic interactions within the superorganism composed of flagellate Streblomastix strix and complex community of Bacteroidetes bacteria on its surface.</title>
        <authorList>
            <person name="Treitli S.C."/>
            <person name="Kolisko M."/>
            <person name="Husnik F."/>
            <person name="Keeling P."/>
            <person name="Hampl V."/>
        </authorList>
    </citation>
    <scope>NUCLEOTIDE SEQUENCE [LARGE SCALE GENOMIC DNA]</scope>
    <source>
        <strain evidence="2">ST1C</strain>
    </source>
</reference>
<feature type="compositionally biased region" description="Basic and acidic residues" evidence="1">
    <location>
        <begin position="50"/>
        <end position="61"/>
    </location>
</feature>
<dbReference type="InterPro" id="IPR011990">
    <property type="entry name" value="TPR-like_helical_dom_sf"/>
</dbReference>